<dbReference type="GO" id="GO:0003774">
    <property type="term" value="F:cytoskeletal motor activity"/>
    <property type="evidence" value="ECO:0007669"/>
    <property type="project" value="InterPro"/>
</dbReference>
<evidence type="ECO:0000256" key="2">
    <source>
        <dbReference type="ARBA" id="ARBA00009226"/>
    </source>
</evidence>
<dbReference type="InterPro" id="IPR001172">
    <property type="entry name" value="FliN_T3SS_HrcQb"/>
</dbReference>
<dbReference type="NCBIfam" id="TIGR02480">
    <property type="entry name" value="fliN"/>
    <property type="match status" value="1"/>
</dbReference>
<keyword evidence="10" id="KW-0282">Flagellum</keyword>
<dbReference type="GO" id="GO:0071973">
    <property type="term" value="P:bacterial-type flagellum-dependent cell motility"/>
    <property type="evidence" value="ECO:0007669"/>
    <property type="project" value="InterPro"/>
</dbReference>
<dbReference type="GO" id="GO:0009425">
    <property type="term" value="C:bacterial-type flagellum basal body"/>
    <property type="evidence" value="ECO:0007669"/>
    <property type="project" value="InterPro"/>
</dbReference>
<dbReference type="InterPro" id="IPR001543">
    <property type="entry name" value="FliN-like_C"/>
</dbReference>
<dbReference type="SUPFAM" id="SSF103039">
    <property type="entry name" value="CheC-like"/>
    <property type="match status" value="1"/>
</dbReference>
<dbReference type="SUPFAM" id="SSF101801">
    <property type="entry name" value="Surface presentation of antigens (SPOA)"/>
    <property type="match status" value="1"/>
</dbReference>
<accession>A0A1E3AHU1</accession>
<gene>
    <name evidence="10" type="primary">fliN_2</name>
    <name evidence="10" type="ORF">BEH84_05629</name>
</gene>
<dbReference type="Pfam" id="PF01052">
    <property type="entry name" value="FliMN_C"/>
    <property type="match status" value="1"/>
</dbReference>
<keyword evidence="10" id="KW-0969">Cilium</keyword>
<dbReference type="InterPro" id="IPR028976">
    <property type="entry name" value="CheC-like_sf"/>
</dbReference>
<feature type="domain" description="Flagellar motor switch protein FliN-like C-terminal" evidence="8">
    <location>
        <begin position="370"/>
        <end position="440"/>
    </location>
</feature>
<evidence type="ECO:0000313" key="10">
    <source>
        <dbReference type="EMBL" id="ODM08304.1"/>
    </source>
</evidence>
<evidence type="ECO:0000313" key="11">
    <source>
        <dbReference type="Proteomes" id="UP000095003"/>
    </source>
</evidence>
<dbReference type="InterPro" id="IPR012826">
    <property type="entry name" value="FliN"/>
</dbReference>
<evidence type="ECO:0000256" key="5">
    <source>
        <dbReference type="ARBA" id="ARBA00022779"/>
    </source>
</evidence>
<dbReference type="GO" id="GO:0006935">
    <property type="term" value="P:chemotaxis"/>
    <property type="evidence" value="ECO:0007669"/>
    <property type="project" value="UniProtKB-KW"/>
</dbReference>
<dbReference type="PATRIC" id="fig|1432052.3.peg.6232"/>
<dbReference type="Gene3D" id="2.30.330.10">
    <property type="entry name" value="SpoA-like"/>
    <property type="match status" value="1"/>
</dbReference>
<evidence type="ECO:0000256" key="1">
    <source>
        <dbReference type="ARBA" id="ARBA00004413"/>
    </source>
</evidence>
<dbReference type="AlphaFoldDB" id="A0A1E3AHU1"/>
<keyword evidence="6" id="KW-0472">Membrane</keyword>
<dbReference type="Proteomes" id="UP000095003">
    <property type="component" value="Unassembled WGS sequence"/>
</dbReference>
<comment type="caution">
    <text evidence="10">The sequence shown here is derived from an EMBL/GenBank/DDBJ whole genome shotgun (WGS) entry which is preliminary data.</text>
</comment>
<sequence length="447" mass="49192">MGANRFSPVEIDAIGEILNISLGASATAASTMLDARVDITTPVVRVESRDEFSFKNLEPAVGVEITYVDGLTGDNVMLLKRQDVKAIVEMLMGMEIADEDFELNEMNISAICEVMNQMMGASATALSELLGKPVNISTPRSFEITSDEQFKEKYFTEGNHSMVVISFHLKIAGKLESEFLNLMPIGLAKELVLGFFPEGFEGIEGAGEEQTMQEEIPAEQPVYEAQPEAAPDTFGFVMDQTVPDTTSMDTTSMDTSLMDKPAAQMQAPPEEREIPMQEQSAVPPVTGQDTAQQMYMQPQQTAAVQMDSAALSKELLEMQRIQMELMEQMRQMQAERMERKPKQIRVHSSVQPSLHDESVGEGDPDSNLDLIMNVPVEVSVEMGRTKKLVKDILELNKGSLVVLDKLAGEQVDLFVNGQCIAKGDVVVVDDNFGIRITQILSEDIPVA</sequence>
<evidence type="ECO:0000259" key="9">
    <source>
        <dbReference type="Pfam" id="PF04509"/>
    </source>
</evidence>
<dbReference type="Pfam" id="PF04509">
    <property type="entry name" value="CheC"/>
    <property type="match status" value="2"/>
</dbReference>
<feature type="region of interest" description="Disordered" evidence="7">
    <location>
        <begin position="340"/>
        <end position="366"/>
    </location>
</feature>
<dbReference type="EMBL" id="MCGI01000006">
    <property type="protein sequence ID" value="ODM08304.1"/>
    <property type="molecule type" value="Genomic_DNA"/>
</dbReference>
<proteinExistence type="inferred from homology"/>
<dbReference type="InterPro" id="IPR051469">
    <property type="entry name" value="FliN/MopA/SpaO"/>
</dbReference>
<dbReference type="GO" id="GO:0016787">
    <property type="term" value="F:hydrolase activity"/>
    <property type="evidence" value="ECO:0007669"/>
    <property type="project" value="InterPro"/>
</dbReference>
<evidence type="ECO:0000259" key="8">
    <source>
        <dbReference type="Pfam" id="PF01052"/>
    </source>
</evidence>
<comment type="similarity">
    <text evidence="2">Belongs to the FliN/MopA/SpaO family.</text>
</comment>
<dbReference type="GO" id="GO:0005886">
    <property type="term" value="C:plasma membrane"/>
    <property type="evidence" value="ECO:0007669"/>
    <property type="project" value="UniProtKB-SubCell"/>
</dbReference>
<evidence type="ECO:0000256" key="7">
    <source>
        <dbReference type="SAM" id="MobiDB-lite"/>
    </source>
</evidence>
<dbReference type="InterPro" id="IPR036429">
    <property type="entry name" value="SpoA-like_sf"/>
</dbReference>
<evidence type="ECO:0000256" key="3">
    <source>
        <dbReference type="ARBA" id="ARBA00022475"/>
    </source>
</evidence>
<evidence type="ECO:0000256" key="6">
    <source>
        <dbReference type="ARBA" id="ARBA00023136"/>
    </source>
</evidence>
<protein>
    <submittedName>
        <fullName evidence="10">Flagellar motor switch protein FliN</fullName>
    </submittedName>
</protein>
<keyword evidence="10" id="KW-0966">Cell projection</keyword>
<feature type="domain" description="CheC-like protein" evidence="9">
    <location>
        <begin position="106"/>
        <end position="141"/>
    </location>
</feature>
<feature type="domain" description="CheC-like protein" evidence="9">
    <location>
        <begin position="10"/>
        <end position="44"/>
    </location>
</feature>
<dbReference type="PRINTS" id="PR00956">
    <property type="entry name" value="FLGMOTORFLIN"/>
</dbReference>
<dbReference type="PANTHER" id="PTHR43484:SF1">
    <property type="entry name" value="FLAGELLAR MOTOR SWITCH PROTEIN FLIN"/>
    <property type="match status" value="1"/>
</dbReference>
<evidence type="ECO:0000256" key="4">
    <source>
        <dbReference type="ARBA" id="ARBA00022500"/>
    </source>
</evidence>
<keyword evidence="3" id="KW-1003">Cell membrane</keyword>
<dbReference type="RefSeq" id="WP_069159113.1">
    <property type="nucleotide sequence ID" value="NZ_DBFYTC010000235.1"/>
</dbReference>
<name>A0A1E3AHU1_9FIRM</name>
<keyword evidence="5" id="KW-0283">Flagellar rotation</keyword>
<comment type="subcellular location">
    <subcellularLocation>
        <location evidence="1">Cell membrane</location>
        <topology evidence="1">Peripheral membrane protein</topology>
        <orientation evidence="1">Cytoplasmic side</orientation>
    </subcellularLocation>
</comment>
<dbReference type="CDD" id="cd17907">
    <property type="entry name" value="FliY_FliN-Y"/>
    <property type="match status" value="1"/>
</dbReference>
<reference evidence="10 11" key="1">
    <citation type="submission" date="2016-07" db="EMBL/GenBank/DDBJ databases">
        <title>Characterization of isolates of Eisenbergiella tayi derived from blood cultures, using whole genome sequencing.</title>
        <authorList>
            <person name="Burdz T."/>
            <person name="Wiebe D."/>
            <person name="Huynh C."/>
            <person name="Bernard K."/>
        </authorList>
    </citation>
    <scope>NUCLEOTIDE SEQUENCE [LARGE SCALE GENOMIC DNA]</scope>
    <source>
        <strain evidence="10 11">NML 120489</strain>
    </source>
</reference>
<keyword evidence="4" id="KW-0145">Chemotaxis</keyword>
<dbReference type="PANTHER" id="PTHR43484">
    <property type="match status" value="1"/>
</dbReference>
<organism evidence="10 11">
    <name type="scientific">Eisenbergiella tayi</name>
    <dbReference type="NCBI Taxonomy" id="1432052"/>
    <lineage>
        <taxon>Bacteria</taxon>
        <taxon>Bacillati</taxon>
        <taxon>Bacillota</taxon>
        <taxon>Clostridia</taxon>
        <taxon>Lachnospirales</taxon>
        <taxon>Lachnospiraceae</taxon>
        <taxon>Eisenbergiella</taxon>
    </lineage>
</organism>
<dbReference type="Gene3D" id="3.40.1550.10">
    <property type="entry name" value="CheC-like"/>
    <property type="match status" value="1"/>
</dbReference>
<dbReference type="InterPro" id="IPR007597">
    <property type="entry name" value="CheC"/>
</dbReference>